<feature type="transmembrane region" description="Helical" evidence="1">
    <location>
        <begin position="66"/>
        <end position="86"/>
    </location>
</feature>
<keyword evidence="1" id="KW-1133">Transmembrane helix</keyword>
<keyword evidence="3" id="KW-1185">Reference proteome</keyword>
<evidence type="ECO:0000313" key="2">
    <source>
        <dbReference type="EMBL" id="NCD68686.1"/>
    </source>
</evidence>
<dbReference type="InterPro" id="IPR024294">
    <property type="entry name" value="DUF3810"/>
</dbReference>
<dbReference type="EMBL" id="WWEO01000039">
    <property type="protein sequence ID" value="NCD68686.1"/>
    <property type="molecule type" value="Genomic_DNA"/>
</dbReference>
<protein>
    <submittedName>
        <fullName evidence="2">DUF3810 family protein</fullName>
    </submittedName>
</protein>
<gene>
    <name evidence="2" type="ORF">GSY63_04890</name>
</gene>
<accession>A0A965ZFA5</accession>
<dbReference type="RefSeq" id="WP_166584709.1">
    <property type="nucleotide sequence ID" value="NZ_WWEO01000039.1"/>
</dbReference>
<evidence type="ECO:0000313" key="3">
    <source>
        <dbReference type="Proteomes" id="UP000638732"/>
    </source>
</evidence>
<evidence type="ECO:0000256" key="1">
    <source>
        <dbReference type="SAM" id="Phobius"/>
    </source>
</evidence>
<dbReference type="Proteomes" id="UP000638732">
    <property type="component" value="Unassembled WGS sequence"/>
</dbReference>
<keyword evidence="1" id="KW-0472">Membrane</keyword>
<reference evidence="2" key="1">
    <citation type="submission" date="2020-01" db="EMBL/GenBank/DDBJ databases">
        <authorList>
            <person name="Seo Y.L."/>
        </authorList>
    </citation>
    <scope>NUCLEOTIDE SEQUENCE</scope>
    <source>
        <strain evidence="2">R11</strain>
    </source>
</reference>
<feature type="transmembrane region" description="Helical" evidence="1">
    <location>
        <begin position="12"/>
        <end position="30"/>
    </location>
</feature>
<keyword evidence="1" id="KW-0812">Transmembrane</keyword>
<dbReference type="Pfam" id="PF12725">
    <property type="entry name" value="DUF3810"/>
    <property type="match status" value="1"/>
</dbReference>
<reference evidence="2" key="2">
    <citation type="submission" date="2020-10" db="EMBL/GenBank/DDBJ databases">
        <title>Mucilaginibacter sp. nov., isolated from soil.</title>
        <authorList>
            <person name="Jeon C.O."/>
        </authorList>
    </citation>
    <scope>NUCLEOTIDE SEQUENCE</scope>
    <source>
        <strain evidence="2">R11</strain>
    </source>
</reference>
<organism evidence="2 3">
    <name type="scientific">Mucilaginibacter agri</name>
    <dbReference type="NCBI Taxonomy" id="2695265"/>
    <lineage>
        <taxon>Bacteria</taxon>
        <taxon>Pseudomonadati</taxon>
        <taxon>Bacteroidota</taxon>
        <taxon>Sphingobacteriia</taxon>
        <taxon>Sphingobacteriales</taxon>
        <taxon>Sphingobacteriaceae</taxon>
        <taxon>Mucilaginibacter</taxon>
    </lineage>
</organism>
<sequence>MPQANQNFRKKLLVAGALSVLILIIVNLQPVPHFVDWFYSRGLYRVICVVLHLLVGWMPFSFGDLLYIGVIGYLIYAAFYLLKLLLARRFKRMGFYFLQLIIGFQIAIIAFYLGWGLNYFRPSAAERLNLQDTSYTLNDVKAVTRMLVDSVNETRNALTAADLQQKNRLIYKSAVNAIDTLSGTSPQFKTFMPGVKPSLISPLLNYLSTSGYYNPFTGEAQINWQMPIFDRPFTACHEISHQMGFGREDEANFVGYLAGIHSNDRLLKYSAYYEGATEFLHYLYRRDTTAHHQLKALLNASVKQDLKTDSAYWEGYAGQIGLISGRFYDNFLKANNQPAGLRTYNRMIRLTMAWYRSGVRKTVSQEVRK</sequence>
<name>A0A965ZFA5_9SPHI</name>
<comment type="caution">
    <text evidence="2">The sequence shown here is derived from an EMBL/GenBank/DDBJ whole genome shotgun (WGS) entry which is preliminary data.</text>
</comment>
<proteinExistence type="predicted"/>
<feature type="transmembrane region" description="Helical" evidence="1">
    <location>
        <begin position="93"/>
        <end position="115"/>
    </location>
</feature>
<dbReference type="AlphaFoldDB" id="A0A965ZFA5"/>